<keyword evidence="14" id="KW-1185">Reference proteome</keyword>
<feature type="transmembrane region" description="Helical" evidence="12">
    <location>
        <begin position="75"/>
        <end position="93"/>
    </location>
</feature>
<comment type="catalytic activity">
    <reaction evidence="11">
        <text>an alpha-D-Man-(1-&gt;2)-alpha-D-Man-(1-&gt;2)-alpha-D-Man-(1-&gt;3)-[alpha-D-Man-(1-&gt;2)-alpha-D-Man-(1-&gt;3)-alpha-D-Man-(1-&gt;6)]-beta-D-Man-(1-&gt;4)-beta-D-GlcNAc-(1-&gt;4)-alpha-D-GlcNAc-diphospho-di-trans,poly-cis-dolichol + a di-trans,poly-cis-dolichyl beta-D-mannosyl phosphate = an alpha-D-Man-(1-&gt;2)-alpha-D-Man-(1-&gt;2)-alpha-D-Man-(1-&gt;3)-[alpha-D-Man-(1-&gt;2)-alpha-D-Man-(1-&gt;3)-[alpha-D-Man-(1-&gt;6)]-alpha-D-Man-(1-&gt;6)]-beta-D-Man-(1-&gt;4)-beta-D-GlcNAc-(1-&gt;4)-alpha-D-GlcNAc-diphospho-di-trans,poly-cis-dolichol + a di-trans,poly-cis-dolichyl phosphate + H(+)</text>
        <dbReference type="Rhea" id="RHEA:29535"/>
        <dbReference type="Rhea" id="RHEA-COMP:19498"/>
        <dbReference type="Rhea" id="RHEA-COMP:19501"/>
        <dbReference type="Rhea" id="RHEA-COMP:19518"/>
        <dbReference type="Rhea" id="RHEA-COMP:19519"/>
        <dbReference type="ChEBI" id="CHEBI:15378"/>
        <dbReference type="ChEBI" id="CHEBI:57683"/>
        <dbReference type="ChEBI" id="CHEBI:58211"/>
        <dbReference type="ChEBI" id="CHEBI:132517"/>
        <dbReference type="ChEBI" id="CHEBI:132519"/>
        <dbReference type="EC" id="2.4.1.260"/>
    </reaction>
    <physiologicalReaction direction="left-to-right" evidence="11">
        <dbReference type="Rhea" id="RHEA:29536"/>
    </physiologicalReaction>
</comment>
<keyword evidence="8 12" id="KW-1133">Transmembrane helix</keyword>
<dbReference type="PANTHER" id="PTHR22760">
    <property type="entry name" value="GLYCOSYLTRANSFERASE"/>
    <property type="match status" value="1"/>
</dbReference>
<sequence>MYSCTVSHPQVSPTTTTLFFRELFPPAIYLAASFGLVPSKFELQVIVRLVLASINAIGLCLIRHAVSRRFGRPTGLYYTLITCSQFHVPFWMGRTLPNMLALFPVNLSAYLLIARAPNTLKPSQRSVSASIALLIFSAVVFRAELAALAGALLLQSIYSRHISFWQAFAVGAISTLASIAFTVSVDSYFWGQPYLWPEWHSIYFNVVEGKSADWGTSPAHAYLTSHLPKLLLSALPLSRVRGLLLLGPEAPAFPHLPRCCAPPWCPNANPPSSAGCSSSGASGALLANLGATVLLTTAGVRNYPGGEAMVILNAHANANTTGVNAHIGNLALQSGASLFTHVHAPPYPAFLAPSPVQWVYDKTDNPPSYAGYTHIVGEEASPPTAGGSAFGFMRKKDAGWAELGHVDAFERRAKVGGEDEALGIGEDGDRQTNMRGFLHINIVKARAIMRSLTLTDLGHDVLVNICAEIFQDNPRERVTLSWQGETPMENEAPCIFPGPPAQILLDLAPMHSQLAAAARPYIWREVLVAFGSYDATEEGLTRLERAEQPHNAPYVRALFMSFNFLGDDEDYVPQMISIISKFKSLRAVCFGTFQSYSQPTVYTRLAAAIRDHPRIDTLVVWHMAGATNLIAEGASRPYHIQFEFCHGGSAALLSKPRQIASLRLQNMERQNLAKHMPARVWESLKYLAPGYEDMEQADQAYMQSSLQTYIENGRKPALQALDLSQMSFYSPGREGWLKLGRKLPFLHSFTYAPRGTIGMNYAKSLLEAFRRVRRLHFVAPGKDAAGDMEELELNPDFVELLAKLPLERLILDVFVPAYLLDDHEGDPEEIGWAAVKNLAETCEALESVQLRYMWEGIGCEDQRIIVEYAITRTPAGDVTLEVAKPKPLEGTILEFLDWQ</sequence>
<keyword evidence="9 12" id="KW-0472">Membrane</keyword>
<evidence type="ECO:0000313" key="13">
    <source>
        <dbReference type="EMBL" id="KAF7325295.1"/>
    </source>
</evidence>
<keyword evidence="6 12" id="KW-0812">Transmembrane</keyword>
<evidence type="ECO:0000256" key="4">
    <source>
        <dbReference type="ARBA" id="ARBA00022676"/>
    </source>
</evidence>
<evidence type="ECO:0000256" key="3">
    <source>
        <dbReference type="ARBA" id="ARBA00007063"/>
    </source>
</evidence>
<keyword evidence="4 12" id="KW-0328">Glycosyltransferase</keyword>
<dbReference type="GO" id="GO:0005789">
    <property type="term" value="C:endoplasmic reticulum membrane"/>
    <property type="evidence" value="ECO:0007669"/>
    <property type="project" value="UniProtKB-SubCell"/>
</dbReference>
<evidence type="ECO:0000256" key="6">
    <source>
        <dbReference type="ARBA" id="ARBA00022692"/>
    </source>
</evidence>
<gene>
    <name evidence="13" type="ORF">MVEN_02636900</name>
</gene>
<comment type="caution">
    <text evidence="13">The sequence shown here is derived from an EMBL/GenBank/DDBJ whole genome shotgun (WGS) entry which is preliminary data.</text>
</comment>
<comment type="similarity">
    <text evidence="3 12">Belongs to the glycosyltransferase 22 family.</text>
</comment>
<evidence type="ECO:0000313" key="14">
    <source>
        <dbReference type="Proteomes" id="UP000620124"/>
    </source>
</evidence>
<organism evidence="13 14">
    <name type="scientific">Mycena venus</name>
    <dbReference type="NCBI Taxonomy" id="2733690"/>
    <lineage>
        <taxon>Eukaryota</taxon>
        <taxon>Fungi</taxon>
        <taxon>Dikarya</taxon>
        <taxon>Basidiomycota</taxon>
        <taxon>Agaricomycotina</taxon>
        <taxon>Agaricomycetes</taxon>
        <taxon>Agaricomycetidae</taxon>
        <taxon>Agaricales</taxon>
        <taxon>Marasmiineae</taxon>
        <taxon>Mycenaceae</taxon>
        <taxon>Mycena</taxon>
    </lineage>
</organism>
<dbReference type="Pfam" id="PF03901">
    <property type="entry name" value="Glyco_transf_22"/>
    <property type="match status" value="1"/>
</dbReference>
<accession>A0A8H6TTX7</accession>
<comment type="caution">
    <text evidence="12">Lacks conserved residue(s) required for the propagation of feature annotation.</text>
</comment>
<dbReference type="OrthoDB" id="19039at2759"/>
<dbReference type="EMBL" id="JACAZI010000054">
    <property type="protein sequence ID" value="KAF7325295.1"/>
    <property type="molecule type" value="Genomic_DNA"/>
</dbReference>
<comment type="pathway">
    <text evidence="2">Protein modification; protein glycosylation.</text>
</comment>
<dbReference type="GO" id="GO:0052917">
    <property type="term" value="F:dol-P-Man:Man(7)GlcNAc(2)-PP-Dol alpha-1,6-mannosyltransferase activity"/>
    <property type="evidence" value="ECO:0007669"/>
    <property type="project" value="UniProtKB-EC"/>
</dbReference>
<comment type="subcellular location">
    <subcellularLocation>
        <location evidence="1 12">Endoplasmic reticulum membrane</location>
        <topology evidence="1 12">Multi-pass membrane protein</topology>
    </subcellularLocation>
</comment>
<evidence type="ECO:0000256" key="10">
    <source>
        <dbReference type="ARBA" id="ARBA00044721"/>
    </source>
</evidence>
<evidence type="ECO:0000256" key="7">
    <source>
        <dbReference type="ARBA" id="ARBA00022824"/>
    </source>
</evidence>
<reference evidence="13" key="1">
    <citation type="submission" date="2020-05" db="EMBL/GenBank/DDBJ databases">
        <title>Mycena genomes resolve the evolution of fungal bioluminescence.</title>
        <authorList>
            <person name="Tsai I.J."/>
        </authorList>
    </citation>
    <scope>NUCLEOTIDE SEQUENCE</scope>
    <source>
        <strain evidence="13">CCC161011</strain>
    </source>
</reference>
<comment type="function">
    <text evidence="10">Mannosyltransferase that operates in the biosynthetic pathway of dolichol-linked oligosaccharides, the glycan precursors employed in protein asparagine (N)-glycosylation. The assembly of dolichol-linked oligosaccharides begins on the cytosolic side of the endoplasmic reticulum membrane and finishes in its lumen. The sequential addition of sugars to dolichol pyrophosphate produces dolichol-linked oligosaccharides containing fourteen sugars, including two GlcNAcs, nine mannoses and three glucoses. Once assembled, the oligosaccharide is transferred from the lipid to nascent proteins by oligosaccharyltransferases. In the lumen of the endoplasmic reticulum, adds the eighth mannose residue in an alpha-1,6 linkage onto Man(7)GlcNAc(2)-PP-dolichol to produce Man(8)GlcNAc(2)-PP-dolichol.</text>
</comment>
<feature type="transmembrane region" description="Helical" evidence="12">
    <location>
        <begin position="45"/>
        <end position="63"/>
    </location>
</feature>
<evidence type="ECO:0000256" key="9">
    <source>
        <dbReference type="ARBA" id="ARBA00023136"/>
    </source>
</evidence>
<protein>
    <recommendedName>
        <fullName evidence="12">Mannosyltransferase</fullName>
        <ecNumber evidence="12">2.4.1.-</ecNumber>
    </recommendedName>
</protein>
<dbReference type="EC" id="2.4.1.-" evidence="12"/>
<evidence type="ECO:0000256" key="5">
    <source>
        <dbReference type="ARBA" id="ARBA00022679"/>
    </source>
</evidence>
<dbReference type="GO" id="GO:0006487">
    <property type="term" value="P:protein N-linked glycosylation"/>
    <property type="evidence" value="ECO:0007669"/>
    <property type="project" value="TreeGrafter"/>
</dbReference>
<feature type="transmembrane region" description="Helical" evidence="12">
    <location>
        <begin position="129"/>
        <end position="158"/>
    </location>
</feature>
<dbReference type="Proteomes" id="UP000620124">
    <property type="component" value="Unassembled WGS sequence"/>
</dbReference>
<feature type="transmembrane region" description="Helical" evidence="12">
    <location>
        <begin position="164"/>
        <end position="185"/>
    </location>
</feature>
<dbReference type="AlphaFoldDB" id="A0A8H6TTX7"/>
<proteinExistence type="inferred from homology"/>
<dbReference type="InterPro" id="IPR005599">
    <property type="entry name" value="GPI_mannosylTrfase"/>
</dbReference>
<keyword evidence="7 12" id="KW-0256">Endoplasmic reticulum</keyword>
<dbReference type="UniPathway" id="UPA00378"/>
<evidence type="ECO:0000256" key="8">
    <source>
        <dbReference type="ARBA" id="ARBA00022989"/>
    </source>
</evidence>
<name>A0A8H6TTX7_9AGAR</name>
<keyword evidence="5 13" id="KW-0808">Transferase</keyword>
<evidence type="ECO:0000256" key="11">
    <source>
        <dbReference type="ARBA" id="ARBA00048899"/>
    </source>
</evidence>
<evidence type="ECO:0000256" key="2">
    <source>
        <dbReference type="ARBA" id="ARBA00004922"/>
    </source>
</evidence>
<evidence type="ECO:0000256" key="12">
    <source>
        <dbReference type="RuleBase" id="RU363075"/>
    </source>
</evidence>
<dbReference type="PANTHER" id="PTHR22760:SF1">
    <property type="entry name" value="DOL-P-MAN:MAN(7)GLCNAC(2)-PP-DOL ALPHA-1,6-MANNOSYLTRANSFERASE"/>
    <property type="match status" value="1"/>
</dbReference>
<evidence type="ECO:0000256" key="1">
    <source>
        <dbReference type="ARBA" id="ARBA00004477"/>
    </source>
</evidence>